<reference evidence="1 2" key="1">
    <citation type="submission" date="2017-11" db="EMBL/GenBank/DDBJ databases">
        <title>De novo assembly and phasing of dikaryotic genomes from two isolates of Puccinia coronata f. sp. avenae, the causal agent of oat crown rust.</title>
        <authorList>
            <person name="Miller M.E."/>
            <person name="Zhang Y."/>
            <person name="Omidvar V."/>
            <person name="Sperschneider J."/>
            <person name="Schwessinger B."/>
            <person name="Raley C."/>
            <person name="Palmer J.M."/>
            <person name="Garnica D."/>
            <person name="Upadhyaya N."/>
            <person name="Rathjen J."/>
            <person name="Taylor J.M."/>
            <person name="Park R.F."/>
            <person name="Dodds P.N."/>
            <person name="Hirsch C.D."/>
            <person name="Kianian S.F."/>
            <person name="Figueroa M."/>
        </authorList>
    </citation>
    <scope>NUCLEOTIDE SEQUENCE [LARGE SCALE GENOMIC DNA]</scope>
    <source>
        <strain evidence="1">12SD80</strain>
    </source>
</reference>
<protein>
    <submittedName>
        <fullName evidence="1">Uncharacterized protein</fullName>
    </submittedName>
</protein>
<evidence type="ECO:0000313" key="2">
    <source>
        <dbReference type="Proteomes" id="UP000235392"/>
    </source>
</evidence>
<organism evidence="1 2">
    <name type="scientific">Puccinia coronata f. sp. avenae</name>
    <dbReference type="NCBI Taxonomy" id="200324"/>
    <lineage>
        <taxon>Eukaryota</taxon>
        <taxon>Fungi</taxon>
        <taxon>Dikarya</taxon>
        <taxon>Basidiomycota</taxon>
        <taxon>Pucciniomycotina</taxon>
        <taxon>Pucciniomycetes</taxon>
        <taxon>Pucciniales</taxon>
        <taxon>Pucciniaceae</taxon>
        <taxon>Puccinia</taxon>
    </lineage>
</organism>
<evidence type="ECO:0000313" key="1">
    <source>
        <dbReference type="EMBL" id="PLW41284.1"/>
    </source>
</evidence>
<name>A0A2N5UU69_9BASI</name>
<proteinExistence type="predicted"/>
<gene>
    <name evidence="1" type="ORF">PCASD_10855</name>
</gene>
<sequence length="102" mass="11191">MSACIALNPLLGTVDEDNDFIDFPPSPTAAHNQNIIAESQNEGIVAQKKRQKTTKRKRTLSSVELGIMSPKILLSELIKTAMIFGNGLQSVTQRHIPTHLNP</sequence>
<dbReference type="AlphaFoldDB" id="A0A2N5UU69"/>
<dbReference type="EMBL" id="PGCI01000091">
    <property type="protein sequence ID" value="PLW41284.1"/>
    <property type="molecule type" value="Genomic_DNA"/>
</dbReference>
<accession>A0A2N5UU69</accession>
<comment type="caution">
    <text evidence="1">The sequence shown here is derived from an EMBL/GenBank/DDBJ whole genome shotgun (WGS) entry which is preliminary data.</text>
</comment>
<dbReference type="Proteomes" id="UP000235392">
    <property type="component" value="Unassembled WGS sequence"/>
</dbReference>